<dbReference type="AlphaFoldDB" id="A0A1I1Z9B0"/>
<name>A0A1I1Z9B0_9ACTN</name>
<feature type="compositionally biased region" description="Low complexity" evidence="1">
    <location>
        <begin position="1"/>
        <end position="15"/>
    </location>
</feature>
<protein>
    <submittedName>
        <fullName evidence="3">Transcriptional regulator, AlpA family</fullName>
    </submittedName>
</protein>
<accession>A0A1I1Z9B0</accession>
<keyword evidence="4" id="KW-1185">Reference proteome</keyword>
<feature type="domain" description="Helix-turn-helix" evidence="2">
    <location>
        <begin position="36"/>
        <end position="77"/>
    </location>
</feature>
<evidence type="ECO:0000313" key="4">
    <source>
        <dbReference type="Proteomes" id="UP000199323"/>
    </source>
</evidence>
<dbReference type="Proteomes" id="UP000199323">
    <property type="component" value="Unassembled WGS sequence"/>
</dbReference>
<reference evidence="3 4" key="1">
    <citation type="submission" date="2016-10" db="EMBL/GenBank/DDBJ databases">
        <authorList>
            <person name="de Groot N.N."/>
        </authorList>
    </citation>
    <scope>NUCLEOTIDE SEQUENCE [LARGE SCALE GENOMIC DNA]</scope>
    <source>
        <strain evidence="3 4">CGMCC 4.3510</strain>
    </source>
</reference>
<dbReference type="InterPro" id="IPR041657">
    <property type="entry name" value="HTH_17"/>
</dbReference>
<evidence type="ECO:0000259" key="2">
    <source>
        <dbReference type="Pfam" id="PF12728"/>
    </source>
</evidence>
<organism evidence="3 4">
    <name type="scientific">Actinacidiphila alni</name>
    <dbReference type="NCBI Taxonomy" id="380248"/>
    <lineage>
        <taxon>Bacteria</taxon>
        <taxon>Bacillati</taxon>
        <taxon>Actinomycetota</taxon>
        <taxon>Actinomycetes</taxon>
        <taxon>Kitasatosporales</taxon>
        <taxon>Streptomycetaceae</taxon>
        <taxon>Actinacidiphila</taxon>
    </lineage>
</organism>
<dbReference type="Pfam" id="PF12728">
    <property type="entry name" value="HTH_17"/>
    <property type="match status" value="1"/>
</dbReference>
<proteinExistence type="predicted"/>
<dbReference type="OrthoDB" id="194758at2"/>
<sequence>MPHNSPPARRGSRAPGRPRPPARHPSLKLLEVLDEIGMSRSAFYRMRARGKAPKCIKLPNGQIRVRQSDLDSWLEGHEESTF</sequence>
<dbReference type="Gene3D" id="1.10.238.160">
    <property type="match status" value="1"/>
</dbReference>
<gene>
    <name evidence="3" type="ORF">SAMN05216251_102362</name>
</gene>
<evidence type="ECO:0000313" key="3">
    <source>
        <dbReference type="EMBL" id="SFE28132.1"/>
    </source>
</evidence>
<dbReference type="EMBL" id="FONG01000002">
    <property type="protein sequence ID" value="SFE28132.1"/>
    <property type="molecule type" value="Genomic_DNA"/>
</dbReference>
<evidence type="ECO:0000256" key="1">
    <source>
        <dbReference type="SAM" id="MobiDB-lite"/>
    </source>
</evidence>
<dbReference type="STRING" id="380248.SAMN05216251_102362"/>
<feature type="region of interest" description="Disordered" evidence="1">
    <location>
        <begin position="1"/>
        <end position="26"/>
    </location>
</feature>